<dbReference type="PANTHER" id="PTHR45080:SF33">
    <property type="entry name" value="IG-LIKE DOMAIN-CONTAINING PROTEIN"/>
    <property type="match status" value="1"/>
</dbReference>
<keyword evidence="7" id="KW-1185">Reference proteome</keyword>
<evidence type="ECO:0000259" key="5">
    <source>
        <dbReference type="PROSITE" id="PS50853"/>
    </source>
</evidence>
<name>A0ABP1QSL6_9HEXA</name>
<dbReference type="InterPro" id="IPR036116">
    <property type="entry name" value="FN3_sf"/>
</dbReference>
<feature type="domain" description="Fibronectin type-III" evidence="5">
    <location>
        <begin position="391"/>
        <end position="488"/>
    </location>
</feature>
<dbReference type="Gene3D" id="2.60.40.10">
    <property type="entry name" value="Immunoglobulins"/>
    <property type="match status" value="4"/>
</dbReference>
<keyword evidence="2" id="KW-0393">Immunoglobulin domain</keyword>
<dbReference type="Pfam" id="PF13927">
    <property type="entry name" value="Ig_3"/>
    <property type="match status" value="2"/>
</dbReference>
<reference evidence="6 7" key="1">
    <citation type="submission" date="2024-08" db="EMBL/GenBank/DDBJ databases">
        <authorList>
            <person name="Cucini C."/>
            <person name="Frati F."/>
        </authorList>
    </citation>
    <scope>NUCLEOTIDE SEQUENCE [LARGE SCALE GENOMIC DNA]</scope>
</reference>
<dbReference type="InterPro" id="IPR013098">
    <property type="entry name" value="Ig_I-set"/>
</dbReference>
<evidence type="ECO:0000256" key="2">
    <source>
        <dbReference type="ARBA" id="ARBA00023319"/>
    </source>
</evidence>
<dbReference type="InterPro" id="IPR036179">
    <property type="entry name" value="Ig-like_dom_sf"/>
</dbReference>
<dbReference type="InterPro" id="IPR050958">
    <property type="entry name" value="Cell_Adh-Cytoskel_Orgn"/>
</dbReference>
<dbReference type="CDD" id="cd00096">
    <property type="entry name" value="Ig"/>
    <property type="match status" value="1"/>
</dbReference>
<evidence type="ECO:0000256" key="1">
    <source>
        <dbReference type="ARBA" id="ARBA00022737"/>
    </source>
</evidence>
<evidence type="ECO:0000259" key="4">
    <source>
        <dbReference type="PROSITE" id="PS50835"/>
    </source>
</evidence>
<evidence type="ECO:0000313" key="7">
    <source>
        <dbReference type="Proteomes" id="UP001642540"/>
    </source>
</evidence>
<dbReference type="Pfam" id="PF07679">
    <property type="entry name" value="I-set"/>
    <property type="match status" value="1"/>
</dbReference>
<dbReference type="PROSITE" id="PS50835">
    <property type="entry name" value="IG_LIKE"/>
    <property type="match status" value="3"/>
</dbReference>
<feature type="transmembrane region" description="Helical" evidence="3">
    <location>
        <begin position="545"/>
        <end position="565"/>
    </location>
</feature>
<feature type="domain" description="Ig-like" evidence="4">
    <location>
        <begin position="176"/>
        <end position="249"/>
    </location>
</feature>
<gene>
    <name evidence="6" type="ORF">ODALV1_LOCUS14850</name>
</gene>
<evidence type="ECO:0000313" key="6">
    <source>
        <dbReference type="EMBL" id="CAL8111232.1"/>
    </source>
</evidence>
<keyword evidence="3" id="KW-0472">Membrane</keyword>
<feature type="domain" description="Ig-like" evidence="4">
    <location>
        <begin position="266"/>
        <end position="355"/>
    </location>
</feature>
<dbReference type="InterPro" id="IPR003961">
    <property type="entry name" value="FN3_dom"/>
</dbReference>
<protein>
    <recommendedName>
        <fullName evidence="8">Neurotrimin</fullName>
    </recommendedName>
</protein>
<dbReference type="SMART" id="SM00409">
    <property type="entry name" value="IG"/>
    <property type="match status" value="3"/>
</dbReference>
<dbReference type="InterPro" id="IPR003598">
    <property type="entry name" value="Ig_sub2"/>
</dbReference>
<dbReference type="SMART" id="SM00408">
    <property type="entry name" value="IGc2"/>
    <property type="match status" value="3"/>
</dbReference>
<evidence type="ECO:0000256" key="3">
    <source>
        <dbReference type="SAM" id="Phobius"/>
    </source>
</evidence>
<organism evidence="6 7">
    <name type="scientific">Orchesella dallaii</name>
    <dbReference type="NCBI Taxonomy" id="48710"/>
    <lineage>
        <taxon>Eukaryota</taxon>
        <taxon>Metazoa</taxon>
        <taxon>Ecdysozoa</taxon>
        <taxon>Arthropoda</taxon>
        <taxon>Hexapoda</taxon>
        <taxon>Collembola</taxon>
        <taxon>Entomobryomorpha</taxon>
        <taxon>Entomobryoidea</taxon>
        <taxon>Orchesellidae</taxon>
        <taxon>Orchesellinae</taxon>
        <taxon>Orchesella</taxon>
    </lineage>
</organism>
<feature type="domain" description="Ig-like" evidence="4">
    <location>
        <begin position="79"/>
        <end position="173"/>
    </location>
</feature>
<dbReference type="InterPro" id="IPR013783">
    <property type="entry name" value="Ig-like_fold"/>
</dbReference>
<dbReference type="InterPro" id="IPR007110">
    <property type="entry name" value="Ig-like_dom"/>
</dbReference>
<dbReference type="Proteomes" id="UP001642540">
    <property type="component" value="Unassembled WGS sequence"/>
</dbReference>
<evidence type="ECO:0008006" key="8">
    <source>
        <dbReference type="Google" id="ProtNLM"/>
    </source>
</evidence>
<dbReference type="InterPro" id="IPR003599">
    <property type="entry name" value="Ig_sub"/>
</dbReference>
<dbReference type="SUPFAM" id="SSF48726">
    <property type="entry name" value="Immunoglobulin"/>
    <property type="match status" value="3"/>
</dbReference>
<proteinExistence type="predicted"/>
<dbReference type="PANTHER" id="PTHR45080">
    <property type="entry name" value="CONTACTIN 5"/>
    <property type="match status" value="1"/>
</dbReference>
<dbReference type="CDD" id="cd00063">
    <property type="entry name" value="FN3"/>
    <property type="match status" value="1"/>
</dbReference>
<keyword evidence="3" id="KW-0812">Transmembrane</keyword>
<dbReference type="SUPFAM" id="SSF49265">
    <property type="entry name" value="Fibronectin type III"/>
    <property type="match status" value="1"/>
</dbReference>
<comment type="caution">
    <text evidence="6">The sequence shown here is derived from an EMBL/GenBank/DDBJ whole genome shotgun (WGS) entry which is preliminary data.</text>
</comment>
<dbReference type="PROSITE" id="PS50853">
    <property type="entry name" value="FN3"/>
    <property type="match status" value="1"/>
</dbReference>
<sequence length="566" mass="63622">MKSSKVSRHYFFLLFCQMSSLSRALLGICVLLFEVRESQELSGLSWNAYTTVITTATAAAAATTTPVITPETPDANGIPQFHSPQVKITVKNGDRILLPCKIHNLGDNHVIWRHGTNVLAGTNVSTFADERIELLPDLTLEITGVTVDDEGEYECILTGEFQRPGLIHSVTVHDAPKVSLITPTSMAVIEGEDVEIGCIPHGNPLPRITWSVRDAYIPIPTQMLHLHRITLEKVTRKHAGLYVCSADNGVGRPAIGAVYVRVLYTPEIEVPKIRVHGGVGYKASLACLVYADPPAEVKWRIGEKVVELSDRIYKETVGFNEHNLILSPVKDYDFQTYTCEANNSRGYDIRHIEFTGVPNPPIIRRWETQILLKGTNVEGKAEGTNIKEEINVKLLWDVECYSRLSYYSLHFRPVKKNEINSFNEDTIPRWMELTIPADPSSASFLHTKTYTFFSGLQPSTIYETAIKARNRYGWSPISDVCYFSTFPNSSSIKQQEFQDSLKKWREQTRSGKEDLELPSREEIAEFISSQSGADGVVFPFEMKKAYHGFSLLLLLGCVVWNYLILD</sequence>
<keyword evidence="1" id="KW-0677">Repeat</keyword>
<keyword evidence="3" id="KW-1133">Transmembrane helix</keyword>
<accession>A0ABP1QSL6</accession>
<dbReference type="EMBL" id="CAXLJM020000046">
    <property type="protein sequence ID" value="CAL8111232.1"/>
    <property type="molecule type" value="Genomic_DNA"/>
</dbReference>